<dbReference type="InterPro" id="IPR000242">
    <property type="entry name" value="PTP_cat"/>
</dbReference>
<dbReference type="PROSITE" id="PS50055">
    <property type="entry name" value="TYR_PHOSPHATASE_PTP"/>
    <property type="match status" value="1"/>
</dbReference>
<dbReference type="PANTHER" id="PTHR19134">
    <property type="entry name" value="RECEPTOR-TYPE TYROSINE-PROTEIN PHOSPHATASE"/>
    <property type="match status" value="1"/>
</dbReference>
<dbReference type="InterPro" id="IPR003595">
    <property type="entry name" value="Tyr_Pase_cat"/>
</dbReference>
<dbReference type="SMART" id="SM00516">
    <property type="entry name" value="SEC14"/>
    <property type="match status" value="1"/>
</dbReference>
<dbReference type="Proteomes" id="UP000008854">
    <property type="component" value="Unassembled WGS sequence"/>
</dbReference>
<dbReference type="SMART" id="SM00404">
    <property type="entry name" value="PTPc_motif"/>
    <property type="match status" value="1"/>
</dbReference>
<evidence type="ECO:0000259" key="4">
    <source>
        <dbReference type="PROSITE" id="PS50191"/>
    </source>
</evidence>
<dbReference type="PROSITE" id="PS00383">
    <property type="entry name" value="TYR_PHOSPHATASE_1"/>
    <property type="match status" value="1"/>
</dbReference>
<feature type="domain" description="Tyrosine-protein phosphatase" evidence="2">
    <location>
        <begin position="543"/>
        <end position="913"/>
    </location>
</feature>
<proteinExistence type="predicted"/>
<protein>
    <submittedName>
        <fullName evidence="6">Tyrosine-protein phosphatase non-receptor type 9</fullName>
    </submittedName>
</protein>
<feature type="region of interest" description="Disordered" evidence="1">
    <location>
        <begin position="816"/>
        <end position="838"/>
    </location>
</feature>
<dbReference type="PRINTS" id="PR00700">
    <property type="entry name" value="PRTYPHPHTASE"/>
</dbReference>
<dbReference type="ExpressionAtlas" id="A0A5K4FBG7">
    <property type="expression patterns" value="baseline"/>
</dbReference>
<evidence type="ECO:0000256" key="1">
    <source>
        <dbReference type="SAM" id="MobiDB-lite"/>
    </source>
</evidence>
<dbReference type="PROSITE" id="PS50056">
    <property type="entry name" value="TYR_PHOSPHATASE_2"/>
    <property type="match status" value="1"/>
</dbReference>
<dbReference type="SUPFAM" id="SSF52087">
    <property type="entry name" value="CRAL/TRIO domain"/>
    <property type="match status" value="1"/>
</dbReference>
<dbReference type="STRING" id="6183.A0A5K4FBG7"/>
<evidence type="ECO:0000259" key="3">
    <source>
        <dbReference type="PROSITE" id="PS50056"/>
    </source>
</evidence>
<accession>A0A5K4FBG7</accession>
<dbReference type="InterPro" id="IPR001251">
    <property type="entry name" value="CRAL-TRIO_dom"/>
</dbReference>
<feature type="region of interest" description="Disordered" evidence="1">
    <location>
        <begin position="919"/>
        <end position="939"/>
    </location>
</feature>
<evidence type="ECO:0000259" key="2">
    <source>
        <dbReference type="PROSITE" id="PS50055"/>
    </source>
</evidence>
<organism evidence="7">
    <name type="scientific">Schistosoma mansoni</name>
    <name type="common">Blood fluke</name>
    <dbReference type="NCBI Taxonomy" id="6183"/>
    <lineage>
        <taxon>Eukaryota</taxon>
        <taxon>Metazoa</taxon>
        <taxon>Spiralia</taxon>
        <taxon>Lophotrochozoa</taxon>
        <taxon>Platyhelminthes</taxon>
        <taxon>Trematoda</taxon>
        <taxon>Digenea</taxon>
        <taxon>Strigeidida</taxon>
        <taxon>Schistosomatoidea</taxon>
        <taxon>Schistosomatidae</taxon>
        <taxon>Schistosoma</taxon>
    </lineage>
</organism>
<dbReference type="PANTHER" id="PTHR19134:SF449">
    <property type="entry name" value="TYROSINE-PROTEIN PHOSPHATASE 1"/>
    <property type="match status" value="1"/>
</dbReference>
<dbReference type="GO" id="GO:0004725">
    <property type="term" value="F:protein tyrosine phosphatase activity"/>
    <property type="evidence" value="ECO:0007669"/>
    <property type="project" value="InterPro"/>
</dbReference>
<dbReference type="CDD" id="cd00047">
    <property type="entry name" value="PTPc"/>
    <property type="match status" value="1"/>
</dbReference>
<dbReference type="InterPro" id="IPR016130">
    <property type="entry name" value="Tyr_Pase_AS"/>
</dbReference>
<feature type="domain" description="Tyrosine specific protein phosphatases" evidence="3">
    <location>
        <begin position="849"/>
        <end position="904"/>
    </location>
</feature>
<dbReference type="SUPFAM" id="SSF52799">
    <property type="entry name" value="(Phosphotyrosine protein) phosphatases II"/>
    <property type="match status" value="1"/>
</dbReference>
<dbReference type="InterPro" id="IPR000387">
    <property type="entry name" value="Tyr_Pase_dom"/>
</dbReference>
<feature type="domain" description="CRAL-TRIO" evidence="4">
    <location>
        <begin position="103"/>
        <end position="264"/>
    </location>
</feature>
<accession>A0A5K4FFA1</accession>
<dbReference type="PROSITE" id="PS50191">
    <property type="entry name" value="CRAL_TRIO"/>
    <property type="match status" value="1"/>
</dbReference>
<dbReference type="Pfam" id="PF00650">
    <property type="entry name" value="CRAL_TRIO"/>
    <property type="match status" value="1"/>
</dbReference>
<dbReference type="Gene3D" id="3.90.190.10">
    <property type="entry name" value="Protein tyrosine phosphatase superfamily"/>
    <property type="match status" value="1"/>
</dbReference>
<reference evidence="5" key="1">
    <citation type="journal article" date="2012" name="PLoS Negl. Trop. Dis.">
        <title>A systematically improved high quality genome and transcriptome of the human blood fluke Schistosoma mansoni.</title>
        <authorList>
            <person name="Protasio A.V."/>
            <person name="Tsai I.J."/>
            <person name="Babbage A."/>
            <person name="Nichol S."/>
            <person name="Hunt M."/>
            <person name="Aslett M.A."/>
            <person name="De Silva N."/>
            <person name="Velarde G.S."/>
            <person name="Anderson T.J."/>
            <person name="Clark R.C."/>
            <person name="Davidson C."/>
            <person name="Dillon G.P."/>
            <person name="Holroyd N.E."/>
            <person name="LoVerde P.T."/>
            <person name="Lloyd C."/>
            <person name="McQuillan J."/>
            <person name="Oliveira G."/>
            <person name="Otto T.D."/>
            <person name="Parker-Manuel S.J."/>
            <person name="Quail M.A."/>
            <person name="Wilson R.A."/>
            <person name="Zerlotini A."/>
            <person name="Dunne D.W."/>
            <person name="Berriman M."/>
        </authorList>
    </citation>
    <scope>NUCLEOTIDE SEQUENCE [LARGE SCALE GENOMIC DNA]</scope>
    <source>
        <strain evidence="5">Puerto Rican</strain>
    </source>
</reference>
<dbReference type="SMART" id="SM00194">
    <property type="entry name" value="PTPc"/>
    <property type="match status" value="1"/>
</dbReference>
<dbReference type="Pfam" id="PF00102">
    <property type="entry name" value="Y_phosphatase"/>
    <property type="match status" value="2"/>
</dbReference>
<evidence type="ECO:0000313" key="7">
    <source>
        <dbReference type="WBParaSite" id="Smp_343720.2"/>
    </source>
</evidence>
<evidence type="ECO:0000313" key="6">
    <source>
        <dbReference type="WBParaSite" id="Smp_343720.1"/>
    </source>
</evidence>
<dbReference type="CDD" id="cd00170">
    <property type="entry name" value="SEC14"/>
    <property type="match status" value="1"/>
</dbReference>
<keyword evidence="5" id="KW-1185">Reference proteome</keyword>
<reference evidence="6 7" key="2">
    <citation type="submission" date="2019-11" db="UniProtKB">
        <authorList>
            <consortium name="WormBaseParasite"/>
        </authorList>
    </citation>
    <scope>IDENTIFICATION</scope>
    <source>
        <strain evidence="6 7">Puerto Rican</strain>
    </source>
</reference>
<name>A0A5K4FBG7_SCHMA</name>
<dbReference type="InterPro" id="IPR036865">
    <property type="entry name" value="CRAL-TRIO_dom_sf"/>
</dbReference>
<dbReference type="InterPro" id="IPR050348">
    <property type="entry name" value="Protein-Tyr_Phosphatase"/>
</dbReference>
<dbReference type="WBParaSite" id="Smp_343720.1">
    <property type="protein sequence ID" value="Smp_343720.1"/>
    <property type="gene ID" value="Smp_343720"/>
</dbReference>
<dbReference type="Gene3D" id="3.40.525.10">
    <property type="entry name" value="CRAL-TRIO lipid binding domain"/>
    <property type="match status" value="1"/>
</dbReference>
<dbReference type="WBParaSite" id="Smp_343720.2">
    <property type="protein sequence ID" value="Smp_343720.2"/>
    <property type="gene ID" value="Smp_343720"/>
</dbReference>
<evidence type="ECO:0000313" key="5">
    <source>
        <dbReference type="Proteomes" id="UP000008854"/>
    </source>
</evidence>
<dbReference type="InParanoid" id="A0A5K4FBG7"/>
<sequence>MLKPLILSTQRINLLCCLSKFTTFCYSFVMTSPEDLSSSEIQAFITKVKSLPGGTNIQQDEAEKAAHLYLRARKRDVERAVELYKANKRMRYTENVDSIDPLEDGVRRELLSGKFTVLPTLPDDEMDATVAIFTAYRHWPPLTTHRDTLKGVLYQLDAVMMDEQSQRKGLMVLYDMRDTKYSNFDYHLCIKLLNLFKGVYPARLRKVIIIEPPFWFRAPFNVLRLFVREKMRDRIYSVGYDELNVHLPNSTLKRLFGQLTLNQHFDWLLNCFKRTGHFSRMPTDYFKLSQLSSLRPSDSIYSALHNPLLGNELIVQLDLYNNNYNHENVDDNTDKIITNGNINSKGISLSSIHGSLRVPVKNRRCSDDFLHTTIITASSSSPITTISRSSFSSIVHGSTQPQHYNTINGRISPLTRPIGDTVGLQTSPLPRRGLLTNNRMTDSMFETSISHNNKGCTSSMFPNERRVFYRSDRHLSHSNSFRHRTNVITTLANNISSVSNGSIYSTHNSSSKDQLYVTNPLSETRLSVSEFITRVQSVGSIGLTLEFDALFKDSPVKGACTRFAYIMNQSDTKYVFHLASNKRRNRYLDVPCLDSTAVELSDNTYIHANWVDGYQCPRAYILAQGPLENTIREFWMTVWEHKVITIIMLTKVVEGQRPKCALYWPTRTSSSLSKDQSIPRSSVHPVDTKHTPTISASYGEFQVTNCGESIEAGGLYKRSVLEVTCKSALNDVHNSTTHIGVSRLERNRQKSKMNVQNSIKESNDNTLSDNKLTVYHYLYLGWPDFDVPADSEEFLKFLLTVKQSHKSRSKLLFSSSLSSSSSSVPPPTTTTSSGSSNHKTTLQFDSLCPLLVHCSAGIGRTGTFVTTDICLQQALNEGYLDVPDVINRLRCQRAGAVQVAKQYAFIHQALVSQLSKQQINKNDDNHHSGGGGNDDITVL</sequence>
<dbReference type="InterPro" id="IPR029021">
    <property type="entry name" value="Prot-tyrosine_phosphatase-like"/>
</dbReference>
<dbReference type="AlphaFoldDB" id="A0A5K4FBG7"/>